<accession>A0A8D8KFF7</accession>
<sequence length="111" mass="12394">MDGSRSNPFDLGHTGCLPMTPHCVPRARSKILPHGHDALHRNYAHSSDVFYSLVSFASLTSQEKKANSIQALVNSVAPAFLSLTTRFLRYPTLRSLSAVHRFRLSLVTLFR</sequence>
<dbReference type="EMBL" id="HBUE01210748">
    <property type="protein sequence ID" value="CAG6534335.1"/>
    <property type="molecule type" value="Transcribed_RNA"/>
</dbReference>
<dbReference type="EMBL" id="HBUE01210747">
    <property type="protein sequence ID" value="CAG6534334.1"/>
    <property type="molecule type" value="Transcribed_RNA"/>
</dbReference>
<dbReference type="EMBL" id="HBUE01317163">
    <property type="protein sequence ID" value="CAG6586247.1"/>
    <property type="molecule type" value="Transcribed_RNA"/>
</dbReference>
<reference evidence="1" key="1">
    <citation type="submission" date="2021-05" db="EMBL/GenBank/DDBJ databases">
        <authorList>
            <person name="Alioto T."/>
            <person name="Alioto T."/>
            <person name="Gomez Garrido J."/>
        </authorList>
    </citation>
    <scope>NUCLEOTIDE SEQUENCE</scope>
</reference>
<evidence type="ECO:0000313" key="1">
    <source>
        <dbReference type="EMBL" id="CAG6586246.1"/>
    </source>
</evidence>
<dbReference type="EMBL" id="HBUE01317162">
    <property type="protein sequence ID" value="CAG6586246.1"/>
    <property type="molecule type" value="Transcribed_RNA"/>
</dbReference>
<dbReference type="EMBL" id="HBUE01317161">
    <property type="protein sequence ID" value="CAG6586245.1"/>
    <property type="molecule type" value="Transcribed_RNA"/>
</dbReference>
<proteinExistence type="predicted"/>
<name>A0A8D8KFF7_CULPI</name>
<protein>
    <submittedName>
        <fullName evidence="1">(northern house mosquito) hypothetical protein</fullName>
    </submittedName>
</protein>
<dbReference type="AlphaFoldDB" id="A0A8D8KFF7"/>
<organism evidence="1">
    <name type="scientific">Culex pipiens</name>
    <name type="common">House mosquito</name>
    <dbReference type="NCBI Taxonomy" id="7175"/>
    <lineage>
        <taxon>Eukaryota</taxon>
        <taxon>Metazoa</taxon>
        <taxon>Ecdysozoa</taxon>
        <taxon>Arthropoda</taxon>
        <taxon>Hexapoda</taxon>
        <taxon>Insecta</taxon>
        <taxon>Pterygota</taxon>
        <taxon>Neoptera</taxon>
        <taxon>Endopterygota</taxon>
        <taxon>Diptera</taxon>
        <taxon>Nematocera</taxon>
        <taxon>Culicoidea</taxon>
        <taxon>Culicidae</taxon>
        <taxon>Culicinae</taxon>
        <taxon>Culicini</taxon>
        <taxon>Culex</taxon>
        <taxon>Culex</taxon>
    </lineage>
</organism>
<dbReference type="EMBL" id="HBUE01210749">
    <property type="protein sequence ID" value="CAG6534336.1"/>
    <property type="molecule type" value="Transcribed_RNA"/>
</dbReference>